<dbReference type="Proteomes" id="UP000032414">
    <property type="component" value="Chromosome I"/>
</dbReference>
<keyword evidence="7 8" id="KW-0275">Fatty acid biosynthesis</keyword>
<evidence type="ECO:0000256" key="3">
    <source>
        <dbReference type="ARBA" id="ARBA00022516"/>
    </source>
</evidence>
<keyword evidence="5 8" id="KW-0560">Oxidoreductase</keyword>
<dbReference type="RefSeq" id="WP_045099781.1">
    <property type="nucleotide sequence ID" value="NZ_CP020614.1"/>
</dbReference>
<dbReference type="PIRSF" id="PIRSF000094">
    <property type="entry name" value="Enoyl-ACP_rdct"/>
    <property type="match status" value="1"/>
</dbReference>
<dbReference type="Gene3D" id="3.40.50.720">
    <property type="entry name" value="NAD(P)-binding Rossmann-like Domain"/>
    <property type="match status" value="1"/>
</dbReference>
<feature type="binding site" evidence="10">
    <location>
        <position position="163"/>
    </location>
    <ligand>
        <name>NAD(+)</name>
        <dbReference type="ChEBI" id="CHEBI:57540"/>
    </ligand>
</feature>
<dbReference type="EMBL" id="FMVN01000008">
    <property type="protein sequence ID" value="SCY46029.1"/>
    <property type="molecule type" value="Genomic_DNA"/>
</dbReference>
<sequence>MLIDLDGKLGVVVGIANEHSIAYGCAEKFHLAKAELVVTYLNEKAKTYVEPLAEALQSPLFLPCDVQKKEELAMLFDSIQQKWGKLDFMLHSIAYCPKSDLQDRVVDCSQEGFLEAMAISCHSLIQMSKLAEPLMKQGGSILTMSYYGSQKVSKNYNLMGIVKAALEATVRYLAYELGKNNIRVNAISPGPIKTRAASGILNFYEYVEKGIEKSPLHRLVNIENVGNLATFLASDAAQDITGQVHYIDTGYSIMD</sequence>
<comment type="pathway">
    <text evidence="1">Lipid metabolism; fatty acid biosynthesis.</text>
</comment>
<dbReference type="GO" id="GO:0006633">
    <property type="term" value="P:fatty acid biosynthetic process"/>
    <property type="evidence" value="ECO:0007669"/>
    <property type="project" value="UniProtKB-UniPathway"/>
</dbReference>
<comment type="similarity">
    <text evidence="2 8">Belongs to the short-chain dehydrogenases/reductases (SDR) family. FabI subfamily.</text>
</comment>
<reference evidence="13" key="2">
    <citation type="submission" date="2014-09" db="EMBL/GenBank/DDBJ databases">
        <authorList>
            <person name="Gomez-Valero L."/>
        </authorList>
    </citation>
    <scope>NUCLEOTIDE SEQUENCE [LARGE SCALE GENOMIC DNA]</scope>
    <source>
        <strain evidence="13">ATCC33218</strain>
    </source>
</reference>
<evidence type="ECO:0000256" key="8">
    <source>
        <dbReference type="PIRNR" id="PIRNR000094"/>
    </source>
</evidence>
<gene>
    <name evidence="11" type="primary">fabI</name>
    <name evidence="11" type="ORF">LMI_2296</name>
    <name evidence="12" type="ORF">SAMN02982997_01772</name>
</gene>
<feature type="binding site" evidence="10">
    <location>
        <position position="14"/>
    </location>
    <ligand>
        <name>NAD(+)</name>
        <dbReference type="ChEBI" id="CHEBI:57540"/>
    </ligand>
</feature>
<dbReference type="PANTHER" id="PTHR43159:SF2">
    <property type="entry name" value="ENOYL-[ACYL-CARRIER-PROTEIN] REDUCTASE [NADH], CHLOROPLASTIC"/>
    <property type="match status" value="1"/>
</dbReference>
<keyword evidence="3 8" id="KW-0444">Lipid biosynthesis</keyword>
<dbReference type="Pfam" id="PF13561">
    <property type="entry name" value="adh_short_C2"/>
    <property type="match status" value="1"/>
</dbReference>
<dbReference type="PATRIC" id="fig|451.8.peg.2987"/>
<evidence type="ECO:0000256" key="2">
    <source>
        <dbReference type="ARBA" id="ARBA00009233"/>
    </source>
</evidence>
<keyword evidence="6" id="KW-0443">Lipid metabolism</keyword>
<dbReference type="Proteomes" id="UP000182998">
    <property type="component" value="Unassembled WGS sequence"/>
</dbReference>
<dbReference type="OrthoDB" id="9803628at2"/>
<dbReference type="EMBL" id="LN614830">
    <property type="protein sequence ID" value="CEG61564.1"/>
    <property type="molecule type" value="Genomic_DNA"/>
</dbReference>
<reference evidence="12 14" key="3">
    <citation type="submission" date="2016-10" db="EMBL/GenBank/DDBJ databases">
        <authorList>
            <person name="Varghese N."/>
            <person name="Submissions S."/>
        </authorList>
    </citation>
    <scope>NUCLEOTIDE SEQUENCE [LARGE SCALE GENOMIC DNA]</scope>
    <source>
        <strain evidence="12 14">ATCC 33218</strain>
    </source>
</reference>
<dbReference type="EC" id="1.3.1.9" evidence="8"/>
<evidence type="ECO:0000256" key="6">
    <source>
        <dbReference type="ARBA" id="ARBA00023098"/>
    </source>
</evidence>
<evidence type="ECO:0000313" key="12">
    <source>
        <dbReference type="EMBL" id="SCY46029.1"/>
    </source>
</evidence>
<feature type="binding site" evidence="10">
    <location>
        <begin position="20"/>
        <end position="21"/>
    </location>
    <ligand>
        <name>NAD(+)</name>
        <dbReference type="ChEBI" id="CHEBI:57540"/>
    </ligand>
</feature>
<evidence type="ECO:0000313" key="13">
    <source>
        <dbReference type="Proteomes" id="UP000032414"/>
    </source>
</evidence>
<dbReference type="KEGG" id="tmc:LMI_2296"/>
<keyword evidence="14" id="KW-1185">Reference proteome</keyword>
<evidence type="ECO:0000313" key="11">
    <source>
        <dbReference type="EMBL" id="CEG61564.1"/>
    </source>
</evidence>
<feature type="binding site" evidence="10">
    <location>
        <position position="93"/>
    </location>
    <ligand>
        <name>NAD(+)</name>
        <dbReference type="ChEBI" id="CHEBI:57540"/>
    </ligand>
</feature>
<keyword evidence="8 10" id="KW-0520">NAD</keyword>
<feature type="active site" description="Proton acceptor" evidence="9">
    <location>
        <position position="156"/>
    </location>
</feature>
<feature type="binding site" evidence="10">
    <location>
        <begin position="192"/>
        <end position="196"/>
    </location>
    <ligand>
        <name>NAD(+)</name>
        <dbReference type="ChEBI" id="CHEBI:57540"/>
    </ligand>
</feature>
<evidence type="ECO:0000313" key="14">
    <source>
        <dbReference type="Proteomes" id="UP000182998"/>
    </source>
</evidence>
<organism evidence="11 13">
    <name type="scientific">Legionella micdadei</name>
    <name type="common">Tatlockia micdadei</name>
    <dbReference type="NCBI Taxonomy" id="451"/>
    <lineage>
        <taxon>Bacteria</taxon>
        <taxon>Pseudomonadati</taxon>
        <taxon>Pseudomonadota</taxon>
        <taxon>Gammaproteobacteria</taxon>
        <taxon>Legionellales</taxon>
        <taxon>Legionellaceae</taxon>
        <taxon>Legionella</taxon>
    </lineage>
</organism>
<dbReference type="CDD" id="cd05372">
    <property type="entry name" value="ENR_SDR"/>
    <property type="match status" value="1"/>
</dbReference>
<dbReference type="NCBIfam" id="NF005717">
    <property type="entry name" value="PRK07533.1"/>
    <property type="match status" value="1"/>
</dbReference>
<dbReference type="InterPro" id="IPR036291">
    <property type="entry name" value="NAD(P)-bd_dom_sf"/>
</dbReference>
<evidence type="ECO:0000256" key="7">
    <source>
        <dbReference type="ARBA" id="ARBA00023160"/>
    </source>
</evidence>
<dbReference type="AlphaFoldDB" id="A0A098GGE7"/>
<dbReference type="GO" id="GO:0004318">
    <property type="term" value="F:enoyl-[acyl-carrier-protein] reductase (NADH) activity"/>
    <property type="evidence" value="ECO:0007669"/>
    <property type="project" value="UniProtKB-EC"/>
</dbReference>
<protein>
    <recommendedName>
        <fullName evidence="8">Enoyl-[acyl-carrier-protein] reductase [NADH]</fullName>
        <ecNumber evidence="8">1.3.1.9</ecNumber>
    </recommendedName>
</protein>
<dbReference type="PANTHER" id="PTHR43159">
    <property type="entry name" value="ENOYL-[ACYL-CARRIER-PROTEIN] REDUCTASE"/>
    <property type="match status" value="1"/>
</dbReference>
<proteinExistence type="inferred from homology"/>
<evidence type="ECO:0000256" key="10">
    <source>
        <dbReference type="PIRSR" id="PIRSR000094-3"/>
    </source>
</evidence>
<dbReference type="InterPro" id="IPR002347">
    <property type="entry name" value="SDR_fam"/>
</dbReference>
<dbReference type="Gene3D" id="1.10.8.400">
    <property type="entry name" value="Enoyl acyl carrier protein reductase"/>
    <property type="match status" value="1"/>
</dbReference>
<dbReference type="InterPro" id="IPR014358">
    <property type="entry name" value="Enoyl-ACP_Rdtase_NADH"/>
</dbReference>
<feature type="binding site" evidence="10">
    <location>
        <begin position="65"/>
        <end position="66"/>
    </location>
    <ligand>
        <name>NAD(+)</name>
        <dbReference type="ChEBI" id="CHEBI:57540"/>
    </ligand>
</feature>
<dbReference type="SUPFAM" id="SSF51735">
    <property type="entry name" value="NAD(P)-binding Rossmann-fold domains"/>
    <property type="match status" value="1"/>
</dbReference>
<evidence type="ECO:0000256" key="1">
    <source>
        <dbReference type="ARBA" id="ARBA00005194"/>
    </source>
</evidence>
<reference evidence="11" key="1">
    <citation type="submission" date="2014-09" db="EMBL/GenBank/DDBJ databases">
        <authorList>
            <person name="GOMEZ-VALERO Laura"/>
        </authorList>
    </citation>
    <scope>NUCLEOTIDE SEQUENCE</scope>
    <source>
        <strain evidence="11">ATCC33218</strain>
    </source>
</reference>
<keyword evidence="4" id="KW-0276">Fatty acid metabolism</keyword>
<dbReference type="UniPathway" id="UPA00094"/>
<comment type="catalytic activity">
    <reaction evidence="8">
        <text>a 2,3-saturated acyl-[ACP] + NAD(+) = a (2E)-enoyl-[ACP] + NADH + H(+)</text>
        <dbReference type="Rhea" id="RHEA:10240"/>
        <dbReference type="Rhea" id="RHEA-COMP:9925"/>
        <dbReference type="Rhea" id="RHEA-COMP:9926"/>
        <dbReference type="ChEBI" id="CHEBI:15378"/>
        <dbReference type="ChEBI" id="CHEBI:57540"/>
        <dbReference type="ChEBI" id="CHEBI:57945"/>
        <dbReference type="ChEBI" id="CHEBI:78784"/>
        <dbReference type="ChEBI" id="CHEBI:78785"/>
        <dbReference type="EC" id="1.3.1.9"/>
    </reaction>
</comment>
<dbReference type="HOGENOM" id="CLU_010194_10_1_6"/>
<dbReference type="STRING" id="451.B6N58_04690"/>
<dbReference type="PRINTS" id="PR00081">
    <property type="entry name" value="GDHRDH"/>
</dbReference>
<evidence type="ECO:0000256" key="5">
    <source>
        <dbReference type="ARBA" id="ARBA00023002"/>
    </source>
</evidence>
<feature type="active site" description="Proton acceptor" evidence="9">
    <location>
        <position position="146"/>
    </location>
</feature>
<evidence type="ECO:0000256" key="4">
    <source>
        <dbReference type="ARBA" id="ARBA00022832"/>
    </source>
</evidence>
<accession>A0A098GGE7</accession>
<name>A0A098GGE7_LEGMI</name>
<evidence type="ECO:0000256" key="9">
    <source>
        <dbReference type="PIRSR" id="PIRSR000094-1"/>
    </source>
</evidence>